<dbReference type="GeneID" id="27689672"/>
<dbReference type="GO" id="GO:0006281">
    <property type="term" value="P:DNA repair"/>
    <property type="evidence" value="ECO:0007669"/>
    <property type="project" value="TreeGrafter"/>
</dbReference>
<dbReference type="Proteomes" id="UP000053201">
    <property type="component" value="Unassembled WGS sequence"/>
</dbReference>
<reference evidence="3 4" key="1">
    <citation type="submission" date="2009-08" db="EMBL/GenBank/DDBJ databases">
        <title>The Genome Sequence of Spizellomyces punctatus strain DAOM BR117.</title>
        <authorList>
            <consortium name="The Broad Institute Genome Sequencing Platform"/>
            <person name="Russ C."/>
            <person name="Cuomo C."/>
            <person name="Shea T."/>
            <person name="Young S.K."/>
            <person name="Zeng Q."/>
            <person name="Koehrsen M."/>
            <person name="Haas B."/>
            <person name="Borodovsky M."/>
            <person name="Guigo R."/>
            <person name="Alvarado L."/>
            <person name="Berlin A."/>
            <person name="Bochicchio J."/>
            <person name="Borenstein D."/>
            <person name="Chapman S."/>
            <person name="Chen Z."/>
            <person name="Engels R."/>
            <person name="Freedman E."/>
            <person name="Gellesch M."/>
            <person name="Goldberg J."/>
            <person name="Griggs A."/>
            <person name="Gujja S."/>
            <person name="Heiman D."/>
            <person name="Hepburn T."/>
            <person name="Howarth C."/>
            <person name="Jen D."/>
            <person name="Larson L."/>
            <person name="Lewis B."/>
            <person name="Mehta T."/>
            <person name="Park D."/>
            <person name="Pearson M."/>
            <person name="Roberts A."/>
            <person name="Saif S."/>
            <person name="Shenoy N."/>
            <person name="Sisk P."/>
            <person name="Stolte C."/>
            <person name="Sykes S."/>
            <person name="Thomson T."/>
            <person name="Walk T."/>
            <person name="White J."/>
            <person name="Yandava C."/>
            <person name="Burger G."/>
            <person name="Gray M.W."/>
            <person name="Holland P.W.H."/>
            <person name="King N."/>
            <person name="Lang F.B.F."/>
            <person name="Roger A.J."/>
            <person name="Ruiz-Trillo I."/>
            <person name="Lander E."/>
            <person name="Nusbaum C."/>
        </authorList>
    </citation>
    <scope>NUCLEOTIDE SEQUENCE [LARGE SCALE GENOMIC DNA]</scope>
    <source>
        <strain evidence="3 4">DAOM BR117</strain>
    </source>
</reference>
<proteinExistence type="predicted"/>
<dbReference type="GO" id="GO:0005634">
    <property type="term" value="C:nucleus"/>
    <property type="evidence" value="ECO:0007669"/>
    <property type="project" value="TreeGrafter"/>
</dbReference>
<evidence type="ECO:0000259" key="2">
    <source>
        <dbReference type="PROSITE" id="PS50838"/>
    </source>
</evidence>
<dbReference type="STRING" id="645134.A0A0L0HBW9"/>
<dbReference type="FunCoup" id="A0A0L0HBW9">
    <property type="interactions" value="163"/>
</dbReference>
<feature type="region of interest" description="Disordered" evidence="1">
    <location>
        <begin position="30"/>
        <end position="66"/>
    </location>
</feature>
<keyword evidence="4" id="KW-1185">Reference proteome</keyword>
<dbReference type="InterPro" id="IPR002190">
    <property type="entry name" value="MHD_dom"/>
</dbReference>
<dbReference type="Gene3D" id="1.10.10.1200">
    <property type="entry name" value="MAGE homology domain, winged helix WH1 motif"/>
    <property type="match status" value="1"/>
</dbReference>
<dbReference type="InterPro" id="IPR041899">
    <property type="entry name" value="MAGE_WH2"/>
</dbReference>
<dbReference type="PROSITE" id="PS50838">
    <property type="entry name" value="MAGE"/>
    <property type="match status" value="1"/>
</dbReference>
<dbReference type="VEuPathDB" id="FungiDB:SPPG_06360"/>
<name>A0A0L0HBW9_SPIPD</name>
<dbReference type="eggNOG" id="KOG4562">
    <property type="taxonomic scope" value="Eukaryota"/>
</dbReference>
<dbReference type="Gene3D" id="1.10.10.1210">
    <property type="entry name" value="MAGE homology domain, winged helix WH2 motif"/>
    <property type="match status" value="1"/>
</dbReference>
<dbReference type="OrthoDB" id="205198at2759"/>
<evidence type="ECO:0000313" key="3">
    <source>
        <dbReference type="EMBL" id="KNC98677.1"/>
    </source>
</evidence>
<dbReference type="Pfam" id="PF01454">
    <property type="entry name" value="MAGE"/>
    <property type="match status" value="1"/>
</dbReference>
<dbReference type="EMBL" id="KQ257460">
    <property type="protein sequence ID" value="KNC98677.1"/>
    <property type="molecule type" value="Genomic_DNA"/>
</dbReference>
<dbReference type="FunFam" id="1.10.10.1210:FF:000001">
    <property type="entry name" value="melanoma-associated antigen D1"/>
    <property type="match status" value="1"/>
</dbReference>
<sequence>MATVCHSQFHHVNNPSLSGVLSETAGSQCEISSPVKMSQRRRSTRMLPDENEEHEEVGPSQPGRSQLVELNHDESSGDEHPPSGKVTTAEKHLQGLSPDEVERKVKDLVRLALATEHRKQPLKRDDINKKVLKDHTRAFAAVFQRAQERLRQTFGVEMVEMASRERRQTAASQTSKRAAVMKGEKASTRAYLLRSTLSAEERSIVNWGDQQPTMVLLCIILGIILVNGRRIDEAHLLVYLRRLGIRKGKEHSVFGSIEAALTEYVKQAYLDRVKEQGADADTYEYMWGPRAKIELPEANLIEFMSGVYPDLAPEAKQRLGTDIKRLAGPADQSAATQGDGPVASQS</sequence>
<evidence type="ECO:0000313" key="4">
    <source>
        <dbReference type="Proteomes" id="UP000053201"/>
    </source>
</evidence>
<accession>A0A0L0HBW9</accession>
<feature type="region of interest" description="Disordered" evidence="1">
    <location>
        <begin position="322"/>
        <end position="346"/>
    </location>
</feature>
<protein>
    <recommendedName>
        <fullName evidence="2">MAGE domain-containing protein</fullName>
    </recommendedName>
</protein>
<gene>
    <name evidence="3" type="ORF">SPPG_06360</name>
</gene>
<feature type="domain" description="MAGE" evidence="2">
    <location>
        <begin position="101"/>
        <end position="308"/>
    </location>
</feature>
<dbReference type="InterPro" id="IPR041898">
    <property type="entry name" value="MAGE_WH1"/>
</dbReference>
<dbReference type="SMART" id="SM01373">
    <property type="entry name" value="MAGE"/>
    <property type="match status" value="1"/>
</dbReference>
<evidence type="ECO:0000256" key="1">
    <source>
        <dbReference type="SAM" id="MobiDB-lite"/>
    </source>
</evidence>
<dbReference type="PANTHER" id="PTHR11736:SF14">
    <property type="entry name" value="NSE3 HOMOLOG, SMC5-SMC6 COMPLEX COMPONENT"/>
    <property type="match status" value="1"/>
</dbReference>
<dbReference type="EMBL" id="KQ257460">
    <property type="protein sequence ID" value="KNC98676.1"/>
    <property type="molecule type" value="Genomic_DNA"/>
</dbReference>
<dbReference type="PANTHER" id="PTHR11736">
    <property type="entry name" value="MELANOMA-ASSOCIATED ANTIGEN MAGE ANTIGEN"/>
    <property type="match status" value="1"/>
</dbReference>
<dbReference type="AlphaFoldDB" id="A0A0L0HBW9"/>
<dbReference type="OMA" id="GMQMVEQ"/>
<dbReference type="RefSeq" id="XP_016606717.1">
    <property type="nucleotide sequence ID" value="XM_016754572.1"/>
</dbReference>
<organism evidence="3 4">
    <name type="scientific">Spizellomyces punctatus (strain DAOM BR117)</name>
    <dbReference type="NCBI Taxonomy" id="645134"/>
    <lineage>
        <taxon>Eukaryota</taxon>
        <taxon>Fungi</taxon>
        <taxon>Fungi incertae sedis</taxon>
        <taxon>Chytridiomycota</taxon>
        <taxon>Chytridiomycota incertae sedis</taxon>
        <taxon>Chytridiomycetes</taxon>
        <taxon>Spizellomycetales</taxon>
        <taxon>Spizellomycetaceae</taxon>
        <taxon>Spizellomyces</taxon>
    </lineage>
</organism>
<dbReference type="InterPro" id="IPR037445">
    <property type="entry name" value="MAGE"/>
</dbReference>
<dbReference type="RefSeq" id="XP_016606716.1">
    <property type="nucleotide sequence ID" value="XM_016754571.1"/>
</dbReference>